<comment type="caution">
    <text evidence="2">The sequence shown here is derived from an EMBL/GenBank/DDBJ whole genome shotgun (WGS) entry which is preliminary data.</text>
</comment>
<protein>
    <submittedName>
        <fullName evidence="2">Uncharacterized protein</fullName>
    </submittedName>
</protein>
<dbReference type="RefSeq" id="WP_332082383.1">
    <property type="nucleotide sequence ID" value="NZ_JAZHYN010000038.1"/>
</dbReference>
<dbReference type="EMBL" id="JAZHYN010000038">
    <property type="protein sequence ID" value="MEF3367337.1"/>
    <property type="molecule type" value="Genomic_DNA"/>
</dbReference>
<keyword evidence="3" id="KW-1185">Reference proteome</keyword>
<accession>A0ABU7XIX7</accession>
<sequence length="85" mass="9494">MSLKFAFSTVLAAALGVTLLAAPASARDRHYDFDQAWGDSVRRHQRDEALSAPTVDVMRQRPNEVFNPYMTPHDPRGLIILEGAR</sequence>
<evidence type="ECO:0000313" key="3">
    <source>
        <dbReference type="Proteomes" id="UP001350748"/>
    </source>
</evidence>
<evidence type="ECO:0000313" key="2">
    <source>
        <dbReference type="EMBL" id="MEF3367337.1"/>
    </source>
</evidence>
<feature type="chain" id="PRO_5045215399" evidence="1">
    <location>
        <begin position="27"/>
        <end position="85"/>
    </location>
</feature>
<proteinExistence type="predicted"/>
<keyword evidence="1" id="KW-0732">Signal</keyword>
<dbReference type="Proteomes" id="UP001350748">
    <property type="component" value="Unassembled WGS sequence"/>
</dbReference>
<reference evidence="2 3" key="1">
    <citation type="submission" date="2024-02" db="EMBL/GenBank/DDBJ databases">
        <authorList>
            <person name="Grouzdev D."/>
        </authorList>
    </citation>
    <scope>NUCLEOTIDE SEQUENCE [LARGE SCALE GENOMIC DNA]</scope>
    <source>
        <strain evidence="2 3">9N</strain>
    </source>
</reference>
<name>A0ABU7XIX7_9HYPH</name>
<gene>
    <name evidence="2" type="ORF">V3H18_12405</name>
</gene>
<feature type="signal peptide" evidence="1">
    <location>
        <begin position="1"/>
        <end position="26"/>
    </location>
</feature>
<organism evidence="2 3">
    <name type="scientific">Methylocystis borbori</name>
    <dbReference type="NCBI Taxonomy" id="3118750"/>
    <lineage>
        <taxon>Bacteria</taxon>
        <taxon>Pseudomonadati</taxon>
        <taxon>Pseudomonadota</taxon>
        <taxon>Alphaproteobacteria</taxon>
        <taxon>Hyphomicrobiales</taxon>
        <taxon>Methylocystaceae</taxon>
        <taxon>Methylocystis</taxon>
    </lineage>
</organism>
<evidence type="ECO:0000256" key="1">
    <source>
        <dbReference type="SAM" id="SignalP"/>
    </source>
</evidence>